<keyword evidence="4" id="KW-1003">Cell membrane</keyword>
<gene>
    <name evidence="11" type="ORF">C7957_1426</name>
</gene>
<dbReference type="PANTHER" id="PTHR43297:SF14">
    <property type="entry name" value="ATPASE AAA-TYPE CORE DOMAIN-CONTAINING PROTEIN"/>
    <property type="match status" value="1"/>
</dbReference>
<dbReference type="InterPro" id="IPR003439">
    <property type="entry name" value="ABC_transporter-like_ATP-bd"/>
</dbReference>
<comment type="caution">
    <text evidence="11">The sequence shown here is derived from an EMBL/GenBank/DDBJ whole genome shotgun (WGS) entry which is preliminary data.</text>
</comment>
<dbReference type="RefSeq" id="WP_133531264.1">
    <property type="nucleotide sequence ID" value="NZ_JBQPXQ010000014.1"/>
</dbReference>
<feature type="domain" description="ABC transporter" evidence="10">
    <location>
        <begin position="8"/>
        <end position="267"/>
    </location>
</feature>
<keyword evidence="5" id="KW-0997">Cell inner membrane</keyword>
<comment type="similarity">
    <text evidence="2">Belongs to the ABC transporter superfamily.</text>
</comment>
<organism evidence="11 12">
    <name type="scientific">Halanaerobium saccharolyticum</name>
    <dbReference type="NCBI Taxonomy" id="43595"/>
    <lineage>
        <taxon>Bacteria</taxon>
        <taxon>Bacillati</taxon>
        <taxon>Bacillota</taxon>
        <taxon>Clostridia</taxon>
        <taxon>Halanaerobiales</taxon>
        <taxon>Halanaerobiaceae</taxon>
        <taxon>Halanaerobium</taxon>
    </lineage>
</organism>
<evidence type="ECO:0000259" key="10">
    <source>
        <dbReference type="PROSITE" id="PS50893"/>
    </source>
</evidence>
<evidence type="ECO:0000256" key="7">
    <source>
        <dbReference type="ARBA" id="ARBA00022840"/>
    </source>
</evidence>
<protein>
    <submittedName>
        <fullName evidence="11">Peptide/nickel transport system ATP-binding protein</fullName>
    </submittedName>
</protein>
<dbReference type="InterPro" id="IPR050388">
    <property type="entry name" value="ABC_Ni/Peptide_Import"/>
</dbReference>
<evidence type="ECO:0000256" key="3">
    <source>
        <dbReference type="ARBA" id="ARBA00022448"/>
    </source>
</evidence>
<dbReference type="GO" id="GO:0015833">
    <property type="term" value="P:peptide transport"/>
    <property type="evidence" value="ECO:0007669"/>
    <property type="project" value="InterPro"/>
</dbReference>
<dbReference type="InterPro" id="IPR027417">
    <property type="entry name" value="P-loop_NTPase"/>
</dbReference>
<keyword evidence="8" id="KW-1278">Translocase</keyword>
<sequence>MNNNENILEMKNLKTHFFTDRGTVKAVDGVNLSVKKGKTLGVIGESGCGKSVTAHSILRLIPSPPGQIVDGGIHYQQKDNNIIDLAKLDARGDTIRNIRGNEISMIFQEPMTSFGPQYTIGHQIMEAILIHNPEMPEEEAKNKTIYLLDQVGIPKAEERVDAYPHEFSGGMLQRAMIAMALSCSPRLLIADEPTTALDVTVEAQILELLEELQDETGMSIIIITHNLAVVSEVADQIAVMYLGREVEFADSDQIIDNPLHPYTKGLWNSIPSLDGELEELKPVKGTVPDPINIPAGCPFADRCPEMMAGVCDQGKPPEKIEVEAGHYVRCFLYTE</sequence>
<evidence type="ECO:0000256" key="1">
    <source>
        <dbReference type="ARBA" id="ARBA00004202"/>
    </source>
</evidence>
<dbReference type="Pfam" id="PF08352">
    <property type="entry name" value="oligo_HPY"/>
    <property type="match status" value="1"/>
</dbReference>
<keyword evidence="7 11" id="KW-0067">ATP-binding</keyword>
<proteinExistence type="inferred from homology"/>
<evidence type="ECO:0000256" key="5">
    <source>
        <dbReference type="ARBA" id="ARBA00022519"/>
    </source>
</evidence>
<dbReference type="Proteomes" id="UP000295176">
    <property type="component" value="Unassembled WGS sequence"/>
</dbReference>
<dbReference type="EMBL" id="SNXX01000042">
    <property type="protein sequence ID" value="TDP84420.1"/>
    <property type="molecule type" value="Genomic_DNA"/>
</dbReference>
<keyword evidence="6" id="KW-0547">Nucleotide-binding</keyword>
<dbReference type="GO" id="GO:0016887">
    <property type="term" value="F:ATP hydrolysis activity"/>
    <property type="evidence" value="ECO:0007669"/>
    <property type="project" value="InterPro"/>
</dbReference>
<dbReference type="SUPFAM" id="SSF52540">
    <property type="entry name" value="P-loop containing nucleoside triphosphate hydrolases"/>
    <property type="match status" value="1"/>
</dbReference>
<dbReference type="Gene3D" id="3.40.50.300">
    <property type="entry name" value="P-loop containing nucleotide triphosphate hydrolases"/>
    <property type="match status" value="1"/>
</dbReference>
<dbReference type="Pfam" id="PF00005">
    <property type="entry name" value="ABC_tran"/>
    <property type="match status" value="1"/>
</dbReference>
<dbReference type="PROSITE" id="PS00211">
    <property type="entry name" value="ABC_TRANSPORTER_1"/>
    <property type="match status" value="1"/>
</dbReference>
<keyword evidence="9" id="KW-0472">Membrane</keyword>
<dbReference type="InterPro" id="IPR003593">
    <property type="entry name" value="AAA+_ATPase"/>
</dbReference>
<reference evidence="11 12" key="1">
    <citation type="submission" date="2019-03" db="EMBL/GenBank/DDBJ databases">
        <title>Subsurface microbial communities from deep shales in Ohio and West Virginia, USA.</title>
        <authorList>
            <person name="Wrighton K."/>
        </authorList>
    </citation>
    <scope>NUCLEOTIDE SEQUENCE [LARGE SCALE GENOMIC DNA]</scope>
    <source>
        <strain evidence="11 12">MSL 7</strain>
    </source>
</reference>
<evidence type="ECO:0000313" key="12">
    <source>
        <dbReference type="Proteomes" id="UP000295176"/>
    </source>
</evidence>
<dbReference type="InterPro" id="IPR017871">
    <property type="entry name" value="ABC_transporter-like_CS"/>
</dbReference>
<evidence type="ECO:0000256" key="8">
    <source>
        <dbReference type="ARBA" id="ARBA00022967"/>
    </source>
</evidence>
<dbReference type="InterPro" id="IPR013563">
    <property type="entry name" value="Oligopep_ABC_C"/>
</dbReference>
<comment type="subcellular location">
    <subcellularLocation>
        <location evidence="1">Cell membrane</location>
        <topology evidence="1">Peripheral membrane protein</topology>
    </subcellularLocation>
</comment>
<name>A0A4R6RDZ2_9FIRM</name>
<dbReference type="GO" id="GO:0005524">
    <property type="term" value="F:ATP binding"/>
    <property type="evidence" value="ECO:0007669"/>
    <property type="project" value="UniProtKB-KW"/>
</dbReference>
<dbReference type="NCBIfam" id="TIGR01727">
    <property type="entry name" value="oligo_HPY"/>
    <property type="match status" value="1"/>
</dbReference>
<dbReference type="SMART" id="SM00382">
    <property type="entry name" value="AAA"/>
    <property type="match status" value="1"/>
</dbReference>
<dbReference type="AlphaFoldDB" id="A0A4R6RDZ2"/>
<keyword evidence="3" id="KW-0813">Transport</keyword>
<evidence type="ECO:0000256" key="9">
    <source>
        <dbReference type="ARBA" id="ARBA00023136"/>
    </source>
</evidence>
<dbReference type="GO" id="GO:0005886">
    <property type="term" value="C:plasma membrane"/>
    <property type="evidence" value="ECO:0007669"/>
    <property type="project" value="UniProtKB-SubCell"/>
</dbReference>
<evidence type="ECO:0000256" key="6">
    <source>
        <dbReference type="ARBA" id="ARBA00022741"/>
    </source>
</evidence>
<dbReference type="PROSITE" id="PS50893">
    <property type="entry name" value="ABC_TRANSPORTER_2"/>
    <property type="match status" value="1"/>
</dbReference>
<accession>A0A4R6RDZ2</accession>
<evidence type="ECO:0000256" key="4">
    <source>
        <dbReference type="ARBA" id="ARBA00022475"/>
    </source>
</evidence>
<dbReference type="FunFam" id="3.40.50.300:FF:000016">
    <property type="entry name" value="Oligopeptide ABC transporter ATP-binding component"/>
    <property type="match status" value="1"/>
</dbReference>
<dbReference type="PANTHER" id="PTHR43297">
    <property type="entry name" value="OLIGOPEPTIDE TRANSPORT ATP-BINDING PROTEIN APPD"/>
    <property type="match status" value="1"/>
</dbReference>
<evidence type="ECO:0000256" key="2">
    <source>
        <dbReference type="ARBA" id="ARBA00005417"/>
    </source>
</evidence>
<evidence type="ECO:0000313" key="11">
    <source>
        <dbReference type="EMBL" id="TDP84420.1"/>
    </source>
</evidence>
<dbReference type="CDD" id="cd03257">
    <property type="entry name" value="ABC_NikE_OppD_transporters"/>
    <property type="match status" value="1"/>
</dbReference>